<protein>
    <recommendedName>
        <fullName evidence="7">CopC domain-containing protein</fullName>
    </recommendedName>
</protein>
<evidence type="ECO:0000256" key="5">
    <source>
        <dbReference type="SAM" id="MobiDB-lite"/>
    </source>
</evidence>
<comment type="subcellular location">
    <subcellularLocation>
        <location evidence="1">Cell envelope</location>
    </subcellularLocation>
</comment>
<proteinExistence type="predicted"/>
<gene>
    <name evidence="8" type="ORF">FDG2_4864</name>
</gene>
<dbReference type="Proteomes" id="UP000199013">
    <property type="component" value="Unassembled WGS sequence"/>
</dbReference>
<evidence type="ECO:0000313" key="8">
    <source>
        <dbReference type="EMBL" id="SBW26355.1"/>
    </source>
</evidence>
<dbReference type="GO" id="GO:0005886">
    <property type="term" value="C:plasma membrane"/>
    <property type="evidence" value="ECO:0007669"/>
    <property type="project" value="TreeGrafter"/>
</dbReference>
<evidence type="ECO:0000256" key="1">
    <source>
        <dbReference type="ARBA" id="ARBA00004196"/>
    </source>
</evidence>
<reference evidence="9" key="1">
    <citation type="submission" date="2016-02" db="EMBL/GenBank/DDBJ databases">
        <authorList>
            <person name="Wibberg D."/>
        </authorList>
    </citation>
    <scope>NUCLEOTIDE SEQUENCE [LARGE SCALE GENOMIC DNA]</scope>
</reference>
<dbReference type="GO" id="GO:0005507">
    <property type="term" value="F:copper ion binding"/>
    <property type="evidence" value="ECO:0007669"/>
    <property type="project" value="InterPro"/>
</dbReference>
<keyword evidence="9" id="KW-1185">Reference proteome</keyword>
<dbReference type="GO" id="GO:0042597">
    <property type="term" value="C:periplasmic space"/>
    <property type="evidence" value="ECO:0007669"/>
    <property type="project" value="InterPro"/>
</dbReference>
<dbReference type="Pfam" id="PF04234">
    <property type="entry name" value="CopC"/>
    <property type="match status" value="1"/>
</dbReference>
<evidence type="ECO:0000259" key="7">
    <source>
        <dbReference type="Pfam" id="PF04234"/>
    </source>
</evidence>
<keyword evidence="4" id="KW-0186">Copper</keyword>
<dbReference type="Gene3D" id="2.60.40.1220">
    <property type="match status" value="1"/>
</dbReference>
<keyword evidence="2" id="KW-0479">Metal-binding</keyword>
<organism evidence="8 9">
    <name type="scientific">Candidatus Protofrankia californiensis</name>
    <dbReference type="NCBI Taxonomy" id="1839754"/>
    <lineage>
        <taxon>Bacteria</taxon>
        <taxon>Bacillati</taxon>
        <taxon>Actinomycetota</taxon>
        <taxon>Actinomycetes</taxon>
        <taxon>Frankiales</taxon>
        <taxon>Frankiaceae</taxon>
        <taxon>Protofrankia</taxon>
    </lineage>
</organism>
<dbReference type="GO" id="GO:0030313">
    <property type="term" value="C:cell envelope"/>
    <property type="evidence" value="ECO:0007669"/>
    <property type="project" value="UniProtKB-SubCell"/>
</dbReference>
<dbReference type="InterPro" id="IPR014755">
    <property type="entry name" value="Cu-Rt/internalin_Ig-like"/>
</dbReference>
<feature type="transmembrane region" description="Helical" evidence="6">
    <location>
        <begin position="158"/>
        <end position="178"/>
    </location>
</feature>
<dbReference type="PANTHER" id="PTHR34820">
    <property type="entry name" value="INNER MEMBRANE PROTEIN YEBZ"/>
    <property type="match status" value="1"/>
</dbReference>
<dbReference type="InterPro" id="IPR014756">
    <property type="entry name" value="Ig_E-set"/>
</dbReference>
<feature type="domain" description="CopC" evidence="7">
    <location>
        <begin position="17"/>
        <end position="110"/>
    </location>
</feature>
<keyword evidence="6" id="KW-1133">Transmembrane helix</keyword>
<dbReference type="AlphaFoldDB" id="A0A1C3P939"/>
<keyword evidence="6" id="KW-0472">Membrane</keyword>
<feature type="region of interest" description="Disordered" evidence="5">
    <location>
        <begin position="113"/>
        <end position="156"/>
    </location>
</feature>
<evidence type="ECO:0000256" key="4">
    <source>
        <dbReference type="ARBA" id="ARBA00023008"/>
    </source>
</evidence>
<accession>A0A1C3P939</accession>
<feature type="compositionally biased region" description="Polar residues" evidence="5">
    <location>
        <begin position="113"/>
        <end position="123"/>
    </location>
</feature>
<dbReference type="EMBL" id="FLUV01002044">
    <property type="protein sequence ID" value="SBW26355.1"/>
    <property type="molecule type" value="Genomic_DNA"/>
</dbReference>
<name>A0A1C3P939_9ACTN</name>
<dbReference type="InterPro" id="IPR007348">
    <property type="entry name" value="CopC_dom"/>
</dbReference>
<evidence type="ECO:0000256" key="6">
    <source>
        <dbReference type="SAM" id="Phobius"/>
    </source>
</evidence>
<keyword evidence="6" id="KW-0812">Transmembrane</keyword>
<dbReference type="GO" id="GO:0046688">
    <property type="term" value="P:response to copper ion"/>
    <property type="evidence" value="ECO:0007669"/>
    <property type="project" value="InterPro"/>
</dbReference>
<evidence type="ECO:0000256" key="2">
    <source>
        <dbReference type="ARBA" id="ARBA00022723"/>
    </source>
</evidence>
<dbReference type="PANTHER" id="PTHR34820:SF4">
    <property type="entry name" value="INNER MEMBRANE PROTEIN YEBZ"/>
    <property type="match status" value="1"/>
</dbReference>
<dbReference type="GO" id="GO:0006825">
    <property type="term" value="P:copper ion transport"/>
    <property type="evidence" value="ECO:0007669"/>
    <property type="project" value="InterPro"/>
</dbReference>
<sequence>MAALVVVVAAGGAAGAHTGLVEAQPADGATVDRMPSSVQLGFSQQLGAGLATVVVTGPAGAAVASGPAVVDGTRVVQQLGSLPAPGRYTMAYRVVSADGHPISGQTSFTVTAVSGGPPSTATPVLSAVPSGAPSQPVAPPIGSPGTATDGADGGGDGMAVAAAAVGVLAAATTLGVAVRRRRGRSGDDG</sequence>
<evidence type="ECO:0000256" key="3">
    <source>
        <dbReference type="ARBA" id="ARBA00022729"/>
    </source>
</evidence>
<dbReference type="SUPFAM" id="SSF81296">
    <property type="entry name" value="E set domains"/>
    <property type="match status" value="1"/>
</dbReference>
<dbReference type="InterPro" id="IPR032694">
    <property type="entry name" value="CopC/D"/>
</dbReference>
<keyword evidence="3" id="KW-0732">Signal</keyword>
<evidence type="ECO:0000313" key="9">
    <source>
        <dbReference type="Proteomes" id="UP000199013"/>
    </source>
</evidence>